<organism evidence="1 2">
    <name type="scientific">Apiospora aurea</name>
    <dbReference type="NCBI Taxonomy" id="335848"/>
    <lineage>
        <taxon>Eukaryota</taxon>
        <taxon>Fungi</taxon>
        <taxon>Dikarya</taxon>
        <taxon>Ascomycota</taxon>
        <taxon>Pezizomycotina</taxon>
        <taxon>Sordariomycetes</taxon>
        <taxon>Xylariomycetidae</taxon>
        <taxon>Amphisphaeriales</taxon>
        <taxon>Apiosporaceae</taxon>
        <taxon>Apiospora</taxon>
    </lineage>
</organism>
<dbReference type="Proteomes" id="UP001391051">
    <property type="component" value="Unassembled WGS sequence"/>
</dbReference>
<keyword evidence="2" id="KW-1185">Reference proteome</keyword>
<dbReference type="EMBL" id="JAQQWE010000004">
    <property type="protein sequence ID" value="KAK7957227.1"/>
    <property type="molecule type" value="Genomic_DNA"/>
</dbReference>
<reference evidence="1 2" key="1">
    <citation type="submission" date="2023-01" db="EMBL/GenBank/DDBJ databases">
        <title>Analysis of 21 Apiospora genomes using comparative genomics revels a genus with tremendous synthesis potential of carbohydrate active enzymes and secondary metabolites.</title>
        <authorList>
            <person name="Sorensen T."/>
        </authorList>
    </citation>
    <scope>NUCLEOTIDE SEQUENCE [LARGE SCALE GENOMIC DNA]</scope>
    <source>
        <strain evidence="1 2">CBS 24483</strain>
    </source>
</reference>
<dbReference type="RefSeq" id="XP_066702533.1">
    <property type="nucleotide sequence ID" value="XM_066842671.1"/>
</dbReference>
<gene>
    <name evidence="1" type="ORF">PG986_006449</name>
</gene>
<proteinExistence type="predicted"/>
<protein>
    <submittedName>
        <fullName evidence="1">Uncharacterized protein</fullName>
    </submittedName>
</protein>
<accession>A0ABR1QKF9</accession>
<sequence length="113" mass="12385">MPWVYLSTIAAFPSLRAMELWSMQRTSSLPPAVAADTARRLFAHLWDGNQRARCLLAGSGIRYKPEGPALGCFIIHIHLECGIPYECCPDGGYIRATNPRLGSANNLKLDALA</sequence>
<evidence type="ECO:0000313" key="1">
    <source>
        <dbReference type="EMBL" id="KAK7957227.1"/>
    </source>
</evidence>
<comment type="caution">
    <text evidence="1">The sequence shown here is derived from an EMBL/GenBank/DDBJ whole genome shotgun (WGS) entry which is preliminary data.</text>
</comment>
<dbReference type="GeneID" id="92075733"/>
<evidence type="ECO:0000313" key="2">
    <source>
        <dbReference type="Proteomes" id="UP001391051"/>
    </source>
</evidence>
<name>A0ABR1QKF9_9PEZI</name>